<protein>
    <recommendedName>
        <fullName evidence="2">Single-stranded DNA-binding protein</fullName>
    </recommendedName>
</protein>
<organism evidence="3 5">
    <name type="scientific">Mobiluncus mulieris</name>
    <dbReference type="NCBI Taxonomy" id="2052"/>
    <lineage>
        <taxon>Bacteria</taxon>
        <taxon>Bacillati</taxon>
        <taxon>Actinomycetota</taxon>
        <taxon>Actinomycetes</taxon>
        <taxon>Actinomycetales</taxon>
        <taxon>Actinomycetaceae</taxon>
        <taxon>Mobiluncus</taxon>
    </lineage>
</organism>
<name>A0A7Y0U0L1_9ACTO</name>
<evidence type="ECO:0000256" key="1">
    <source>
        <dbReference type="ARBA" id="ARBA00023125"/>
    </source>
</evidence>
<sequence length="108" mass="11565">MNHLLITGRVSDTPDRRVTPAGVPVTSFTLASNPPAPSRILYLKCVAWGDLAIQAAGLSRDMPLVVTGYLSSTKWVDRQGATHNRVELIAENIGVSSTRKPGGSHSTR</sequence>
<dbReference type="Proteomes" id="UP000582487">
    <property type="component" value="Unassembled WGS sequence"/>
</dbReference>
<accession>A0A7Y0U0L1</accession>
<comment type="caution">
    <text evidence="3">The sequence shown here is derived from an EMBL/GenBank/DDBJ whole genome shotgun (WGS) entry which is preliminary data.</text>
</comment>
<evidence type="ECO:0000313" key="4">
    <source>
        <dbReference type="EMBL" id="NMW93481.1"/>
    </source>
</evidence>
<dbReference type="Pfam" id="PF00436">
    <property type="entry name" value="SSB"/>
    <property type="match status" value="1"/>
</dbReference>
<dbReference type="CDD" id="cd04496">
    <property type="entry name" value="SSB_OBF"/>
    <property type="match status" value="1"/>
</dbReference>
<dbReference type="InterPro" id="IPR012340">
    <property type="entry name" value="NA-bd_OB-fold"/>
</dbReference>
<dbReference type="GO" id="GO:0006260">
    <property type="term" value="P:DNA replication"/>
    <property type="evidence" value="ECO:0007669"/>
    <property type="project" value="InterPro"/>
</dbReference>
<dbReference type="PROSITE" id="PS50935">
    <property type="entry name" value="SSB"/>
    <property type="match status" value="1"/>
</dbReference>
<keyword evidence="1 2" id="KW-0238">DNA-binding</keyword>
<reference evidence="5 6" key="1">
    <citation type="submission" date="2020-04" db="EMBL/GenBank/DDBJ databases">
        <title>Antimicrobial susceptibility and clonality of vaginal-derived multi-drug resistant Mobiluncus isolates in China.</title>
        <authorList>
            <person name="Zhang X."/>
        </authorList>
    </citation>
    <scope>NUCLEOTIDE SEQUENCE [LARGE SCALE GENOMIC DNA]</scope>
    <source>
        <strain evidence="3 5">13</strain>
        <strain evidence="4 6">7</strain>
    </source>
</reference>
<gene>
    <name evidence="4" type="ORF">HHJ74_07205</name>
    <name evidence="3" type="ORF">HHJ78_04195</name>
</gene>
<proteinExistence type="predicted"/>
<dbReference type="AlphaFoldDB" id="A0A7Y0U0L1"/>
<dbReference type="RefSeq" id="WP_169764907.1">
    <property type="nucleotide sequence ID" value="NZ_JABCUR010000003.1"/>
</dbReference>
<dbReference type="InterPro" id="IPR000424">
    <property type="entry name" value="Primosome_PriB/ssb"/>
</dbReference>
<dbReference type="PIRSF" id="PIRSF002070">
    <property type="entry name" value="SSB"/>
    <property type="match status" value="1"/>
</dbReference>
<evidence type="ECO:0000313" key="6">
    <source>
        <dbReference type="Proteomes" id="UP000582487"/>
    </source>
</evidence>
<dbReference type="Gene3D" id="2.40.50.140">
    <property type="entry name" value="Nucleic acid-binding proteins"/>
    <property type="match status" value="1"/>
</dbReference>
<evidence type="ECO:0000256" key="2">
    <source>
        <dbReference type="PIRNR" id="PIRNR002070"/>
    </source>
</evidence>
<evidence type="ECO:0000313" key="5">
    <source>
        <dbReference type="Proteomes" id="UP000578252"/>
    </source>
</evidence>
<dbReference type="Proteomes" id="UP000578252">
    <property type="component" value="Unassembled WGS sequence"/>
</dbReference>
<evidence type="ECO:0000313" key="3">
    <source>
        <dbReference type="EMBL" id="NMW64746.1"/>
    </source>
</evidence>
<dbReference type="InterPro" id="IPR011344">
    <property type="entry name" value="ssDNA-bd"/>
</dbReference>
<dbReference type="SUPFAM" id="SSF50249">
    <property type="entry name" value="Nucleic acid-binding proteins"/>
    <property type="match status" value="1"/>
</dbReference>
<dbReference type="EMBL" id="JABCUV010000007">
    <property type="protein sequence ID" value="NMW93481.1"/>
    <property type="molecule type" value="Genomic_DNA"/>
</dbReference>
<dbReference type="GO" id="GO:0003697">
    <property type="term" value="F:single-stranded DNA binding"/>
    <property type="evidence" value="ECO:0007669"/>
    <property type="project" value="InterPro"/>
</dbReference>
<dbReference type="EMBL" id="JABCUR010000003">
    <property type="protein sequence ID" value="NMW64746.1"/>
    <property type="molecule type" value="Genomic_DNA"/>
</dbReference>